<dbReference type="SUPFAM" id="SSF51735">
    <property type="entry name" value="NAD(P)-binding Rossmann-fold domains"/>
    <property type="match status" value="1"/>
</dbReference>
<sequence length="328" mass="35707">MSLNRALIFKKVPTGSLPVPGEDLATEPVTQCDLNSAPANGILVQSLYASFDPYMRGRMRGAERKSYVPAYKLGTPVDTFAIGKVLKTNNPAYQEGQLVIGELPIQEYVAVEETSISRVRPLENPLGLEDVRVFLGPLGMPGLTAYSSLYKIGKPKRGETIFVSAASGAVGQLVGQLAKREGLRVIGSVGSDEKLAYILNELGFDAGFNYKREKPREALARLAPEGINIYYDNVGGDHLEAALDALNAFWTRGGVWDDFGRQWGAGFIVADAEFGPAYFMEHQTNVQRWIKDGSIKCLFHETVGVENAAEGLVGIFEGKNKGKALLKF</sequence>
<dbReference type="CDD" id="cd05288">
    <property type="entry name" value="PGDH"/>
    <property type="match status" value="1"/>
</dbReference>
<name>A0A370PT97_ASPPH</name>
<organism evidence="3 4">
    <name type="scientific">Aspergillus phoenicis ATCC 13157</name>
    <dbReference type="NCBI Taxonomy" id="1353007"/>
    <lineage>
        <taxon>Eukaryota</taxon>
        <taxon>Fungi</taxon>
        <taxon>Dikarya</taxon>
        <taxon>Ascomycota</taxon>
        <taxon>Pezizomycotina</taxon>
        <taxon>Eurotiomycetes</taxon>
        <taxon>Eurotiomycetidae</taxon>
        <taxon>Eurotiales</taxon>
        <taxon>Aspergillaceae</taxon>
        <taxon>Aspergillus</taxon>
    </lineage>
</organism>
<accession>A0A370PT97</accession>
<dbReference type="SUPFAM" id="SSF50129">
    <property type="entry name" value="GroES-like"/>
    <property type="match status" value="1"/>
</dbReference>
<evidence type="ECO:0000313" key="4">
    <source>
        <dbReference type="Proteomes" id="UP000254937"/>
    </source>
</evidence>
<gene>
    <name evidence="3" type="ORF">M752DRAFT_290269</name>
</gene>
<dbReference type="InterPro" id="IPR036291">
    <property type="entry name" value="NAD(P)-bd_dom_sf"/>
</dbReference>
<dbReference type="GO" id="GO:0016628">
    <property type="term" value="F:oxidoreductase activity, acting on the CH-CH group of donors, NAD or NADP as acceptor"/>
    <property type="evidence" value="ECO:0007669"/>
    <property type="project" value="InterPro"/>
</dbReference>
<reference evidence="3 4" key="1">
    <citation type="submission" date="2018-07" db="EMBL/GenBank/DDBJ databases">
        <title>Section-level genome sequencing of Aspergillus section Nigri to investigate inter- and intra-species variation.</title>
        <authorList>
            <consortium name="DOE Joint Genome Institute"/>
            <person name="Vesth T.C."/>
            <person name="Nybo J.L."/>
            <person name="Theobald S."/>
            <person name="Frisvad J.C."/>
            <person name="Larsen T.O."/>
            <person name="Nielsen K.F."/>
            <person name="Hoof J.B."/>
            <person name="Brandl J."/>
            <person name="Salamov A."/>
            <person name="Riley R."/>
            <person name="Gladden J.M."/>
            <person name="Phatale P."/>
            <person name="Nielsen M.T."/>
            <person name="Lyhne E.K."/>
            <person name="Kogle M.E."/>
            <person name="Strasser K."/>
            <person name="McDonnell E."/>
            <person name="Barry K."/>
            <person name="Clum A."/>
            <person name="Chen C."/>
            <person name="Nolan M."/>
            <person name="Sandor L."/>
            <person name="Kuo A."/>
            <person name="Lipzen A."/>
            <person name="Hainaut M."/>
            <person name="Drula E."/>
            <person name="Tsang A."/>
            <person name="Magnuson J.K."/>
            <person name="Henrissat B."/>
            <person name="Wiebenga A."/>
            <person name="Simmons B.A."/>
            <person name="Makela M.R."/>
            <person name="De vries R.P."/>
            <person name="Grigoriev I.V."/>
            <person name="Mortensen U.H."/>
            <person name="Baker S.E."/>
            <person name="Andersen M.R."/>
        </authorList>
    </citation>
    <scope>NUCLEOTIDE SEQUENCE [LARGE SCALE GENOMIC DNA]</scope>
    <source>
        <strain evidence="3 4">ATCC 13157</strain>
    </source>
</reference>
<keyword evidence="1" id="KW-0560">Oxidoreductase</keyword>
<dbReference type="Gene3D" id="3.40.50.720">
    <property type="entry name" value="NAD(P)-binding Rossmann-like Domain"/>
    <property type="match status" value="1"/>
</dbReference>
<protein>
    <submittedName>
        <fullName evidence="3">NAD(P)-binding protein</fullName>
    </submittedName>
</protein>
<evidence type="ECO:0000259" key="2">
    <source>
        <dbReference type="SMART" id="SM00829"/>
    </source>
</evidence>
<dbReference type="InterPro" id="IPR011032">
    <property type="entry name" value="GroES-like_sf"/>
</dbReference>
<dbReference type="EMBL" id="KZ851847">
    <property type="protein sequence ID" value="RDK45415.1"/>
    <property type="molecule type" value="Genomic_DNA"/>
</dbReference>
<evidence type="ECO:0000313" key="3">
    <source>
        <dbReference type="EMBL" id="RDK45415.1"/>
    </source>
</evidence>
<dbReference type="Pfam" id="PF00107">
    <property type="entry name" value="ADH_zinc_N"/>
    <property type="match status" value="1"/>
</dbReference>
<dbReference type="AlphaFoldDB" id="A0A370PT97"/>
<dbReference type="InterPro" id="IPR020843">
    <property type="entry name" value="ER"/>
</dbReference>
<dbReference type="SMART" id="SM00829">
    <property type="entry name" value="PKS_ER"/>
    <property type="match status" value="1"/>
</dbReference>
<proteinExistence type="predicted"/>
<dbReference type="Gene3D" id="3.90.180.10">
    <property type="entry name" value="Medium-chain alcohol dehydrogenases, catalytic domain"/>
    <property type="match status" value="1"/>
</dbReference>
<dbReference type="Proteomes" id="UP000254937">
    <property type="component" value="Unassembled WGS sequence"/>
</dbReference>
<dbReference type="PANTHER" id="PTHR43205">
    <property type="entry name" value="PROSTAGLANDIN REDUCTASE"/>
    <property type="match status" value="1"/>
</dbReference>
<dbReference type="InterPro" id="IPR045010">
    <property type="entry name" value="MDR_fam"/>
</dbReference>
<dbReference type="InterPro" id="IPR041694">
    <property type="entry name" value="ADH_N_2"/>
</dbReference>
<evidence type="ECO:0000256" key="1">
    <source>
        <dbReference type="ARBA" id="ARBA00023002"/>
    </source>
</evidence>
<dbReference type="PANTHER" id="PTHR43205:SF7">
    <property type="entry name" value="PROSTAGLANDIN REDUCTASE 1"/>
    <property type="match status" value="1"/>
</dbReference>
<dbReference type="Pfam" id="PF16884">
    <property type="entry name" value="ADH_N_2"/>
    <property type="match status" value="1"/>
</dbReference>
<dbReference type="InterPro" id="IPR013149">
    <property type="entry name" value="ADH-like_C"/>
</dbReference>
<feature type="domain" description="Enoyl reductase (ER)" evidence="2">
    <location>
        <begin position="21"/>
        <end position="326"/>
    </location>
</feature>
<keyword evidence="4" id="KW-1185">Reference proteome</keyword>